<evidence type="ECO:0000313" key="4">
    <source>
        <dbReference type="Proteomes" id="UP000070675"/>
    </source>
</evidence>
<evidence type="ECO:0000313" key="3">
    <source>
        <dbReference type="EMBL" id="KXB33082.1"/>
    </source>
</evidence>
<keyword evidence="1" id="KW-0620">Polyamine biosynthesis</keyword>
<dbReference type="Proteomes" id="UP000070675">
    <property type="component" value="Unassembled WGS sequence"/>
</dbReference>
<reference evidence="4" key="1">
    <citation type="submission" date="2016-01" db="EMBL/GenBank/DDBJ databases">
        <authorList>
            <person name="Mitreva M."/>
            <person name="Pepin K.H."/>
            <person name="Mihindukulasuriya K.A."/>
            <person name="Fulton R."/>
            <person name="Fronick C."/>
            <person name="O'Laughlin M."/>
            <person name="Miner T."/>
            <person name="Herter B."/>
            <person name="Rosa B.A."/>
            <person name="Cordes M."/>
            <person name="Tomlinson C."/>
            <person name="Wollam A."/>
            <person name="Palsikar V.B."/>
            <person name="Mardis E.R."/>
            <person name="Wilson R.K."/>
        </authorList>
    </citation>
    <scope>NUCLEOTIDE SEQUENCE [LARGE SCALE GENOMIC DNA]</scope>
    <source>
        <strain evidence="4">DNF00019</strain>
    </source>
</reference>
<protein>
    <submittedName>
        <fullName evidence="3">Spermine/spermidine synthase</fullName>
    </submittedName>
</protein>
<proteinExistence type="predicted"/>
<dbReference type="STRING" id="1393034.HMPREF3192_01458"/>
<dbReference type="RefSeq" id="WP_066306603.1">
    <property type="nucleotide sequence ID" value="NZ_KQ959516.1"/>
</dbReference>
<organism evidence="3 4">
    <name type="scientific">Atopobium deltae</name>
    <dbReference type="NCBI Taxonomy" id="1393034"/>
    <lineage>
        <taxon>Bacteria</taxon>
        <taxon>Bacillati</taxon>
        <taxon>Actinomycetota</taxon>
        <taxon>Coriobacteriia</taxon>
        <taxon>Coriobacteriales</taxon>
        <taxon>Atopobiaceae</taxon>
        <taxon>Atopobium</taxon>
    </lineage>
</organism>
<dbReference type="OrthoDB" id="8221452at2"/>
<dbReference type="AlphaFoldDB" id="A0A133XQ65"/>
<dbReference type="Gene3D" id="3.40.50.150">
    <property type="entry name" value="Vaccinia Virus protein VP39"/>
    <property type="match status" value="1"/>
</dbReference>
<evidence type="ECO:0000256" key="2">
    <source>
        <dbReference type="SAM" id="Phobius"/>
    </source>
</evidence>
<keyword evidence="2" id="KW-0472">Membrane</keyword>
<name>A0A133XQ65_9ACTN</name>
<keyword evidence="2" id="KW-1133">Transmembrane helix</keyword>
<dbReference type="InterPro" id="IPR029063">
    <property type="entry name" value="SAM-dependent_MTases_sf"/>
</dbReference>
<gene>
    <name evidence="3" type="ORF">HMPREF3192_01458</name>
</gene>
<dbReference type="EMBL" id="LSCR01000042">
    <property type="protein sequence ID" value="KXB33082.1"/>
    <property type="molecule type" value="Genomic_DNA"/>
</dbReference>
<dbReference type="PANTHER" id="PTHR43317:SF1">
    <property type="entry name" value="THERMOSPERMINE SYNTHASE ACAULIS5"/>
    <property type="match status" value="1"/>
</dbReference>
<dbReference type="GO" id="GO:0006596">
    <property type="term" value="P:polyamine biosynthetic process"/>
    <property type="evidence" value="ECO:0007669"/>
    <property type="project" value="UniProtKB-KW"/>
</dbReference>
<feature type="transmembrane region" description="Helical" evidence="2">
    <location>
        <begin position="47"/>
        <end position="67"/>
    </location>
</feature>
<dbReference type="PANTHER" id="PTHR43317">
    <property type="entry name" value="THERMOSPERMINE SYNTHASE ACAULIS5"/>
    <property type="match status" value="1"/>
</dbReference>
<keyword evidence="2" id="KW-0812">Transmembrane</keyword>
<dbReference type="SUPFAM" id="SSF53335">
    <property type="entry name" value="S-adenosyl-L-methionine-dependent methyltransferases"/>
    <property type="match status" value="1"/>
</dbReference>
<dbReference type="PATRIC" id="fig|1393034.3.peg.1418"/>
<keyword evidence="4" id="KW-1185">Reference proteome</keyword>
<dbReference type="Pfam" id="PF01564">
    <property type="entry name" value="Spermine_synth"/>
    <property type="match status" value="1"/>
</dbReference>
<sequence>MAFTTAFNTLSSIAAGGSVAAIGASSNAQCRFSNIVLDSLFNPTTPAFWVVNLVGLMVLGLLFRWAFPRLLALRGITYVPKTMFGKALIFDSQDADGTPIRLLNVNNAFQSVSYIDKDLRFELACMYHRNFALLVKKYMRVMRGVQADATAEGNTADPNAKIAPTRCVVIGGGGYSFPKYLVAHHKNIQVFAIEIDPAITELAKKHFFLDDLIDRYDTERNGRLQLCCVDGWQWLRDSGEKFDLIVNDAFAGKRPLGPLGTLEGAKLIHEHLCEHGLYIANIISVLEGRRSEHLYEALATFEQVFAHVYMIAEYPEDPKRGGCNVMVASDADLSSQFGIQDLLSASL</sequence>
<dbReference type="NCBIfam" id="NF037959">
    <property type="entry name" value="MFS_SpdSyn"/>
    <property type="match status" value="1"/>
</dbReference>
<evidence type="ECO:0000256" key="1">
    <source>
        <dbReference type="ARBA" id="ARBA00023115"/>
    </source>
</evidence>
<dbReference type="CDD" id="cd02440">
    <property type="entry name" value="AdoMet_MTases"/>
    <property type="match status" value="1"/>
</dbReference>
<comment type="caution">
    <text evidence="3">The sequence shown here is derived from an EMBL/GenBank/DDBJ whole genome shotgun (WGS) entry which is preliminary data.</text>
</comment>
<accession>A0A133XQ65</accession>